<dbReference type="InterPro" id="IPR011990">
    <property type="entry name" value="TPR-like_helical_dom_sf"/>
</dbReference>
<proteinExistence type="predicted"/>
<dbReference type="GO" id="GO:0000122">
    <property type="term" value="P:negative regulation of transcription by RNA polymerase II"/>
    <property type="evidence" value="ECO:0007669"/>
    <property type="project" value="TreeGrafter"/>
</dbReference>
<comment type="subcellular location">
    <subcellularLocation>
        <location evidence="1">Nucleus</location>
    </subcellularLocation>
</comment>
<dbReference type="Proteomes" id="UP001362999">
    <property type="component" value="Unassembled WGS sequence"/>
</dbReference>
<name>A0AAW0AHU2_9AGAR</name>
<dbReference type="InterPro" id="IPR051630">
    <property type="entry name" value="Corepressor-Demethylase"/>
</dbReference>
<comment type="caution">
    <text evidence="6">The sequence shown here is derived from an EMBL/GenBank/DDBJ whole genome shotgun (WGS) entry which is preliminary data.</text>
</comment>
<dbReference type="SUPFAM" id="SSF48452">
    <property type="entry name" value="TPR-like"/>
    <property type="match status" value="1"/>
</dbReference>
<evidence type="ECO:0008006" key="8">
    <source>
        <dbReference type="Google" id="ProtNLM"/>
    </source>
</evidence>
<feature type="repeat" description="TPR" evidence="5">
    <location>
        <begin position="48"/>
        <end position="81"/>
    </location>
</feature>
<protein>
    <recommendedName>
        <fullName evidence="8">TPR-like protein</fullName>
    </recommendedName>
</protein>
<dbReference type="SMART" id="SM00028">
    <property type="entry name" value="TPR"/>
    <property type="match status" value="3"/>
</dbReference>
<feature type="repeat" description="TPR" evidence="5">
    <location>
        <begin position="82"/>
        <end position="115"/>
    </location>
</feature>
<evidence type="ECO:0000256" key="3">
    <source>
        <dbReference type="ARBA" id="ARBA00022803"/>
    </source>
</evidence>
<dbReference type="Pfam" id="PF07719">
    <property type="entry name" value="TPR_2"/>
    <property type="match status" value="1"/>
</dbReference>
<evidence type="ECO:0000256" key="5">
    <source>
        <dbReference type="PROSITE-ProRule" id="PRU00339"/>
    </source>
</evidence>
<dbReference type="GO" id="GO:0031490">
    <property type="term" value="F:chromatin DNA binding"/>
    <property type="evidence" value="ECO:0007669"/>
    <property type="project" value="TreeGrafter"/>
</dbReference>
<dbReference type="PANTHER" id="PTHR14017">
    <property type="entry name" value="LYSINE-SPECIFIC DEMETHYLASE"/>
    <property type="match status" value="1"/>
</dbReference>
<dbReference type="PROSITE" id="PS50293">
    <property type="entry name" value="TPR_REGION"/>
    <property type="match status" value="1"/>
</dbReference>
<reference evidence="6 7" key="1">
    <citation type="journal article" date="2024" name="J Genomics">
        <title>Draft genome sequencing and assembly of Favolaschia claudopus CIRM-BRFM 2984 isolated from oak limbs.</title>
        <authorList>
            <person name="Navarro D."/>
            <person name="Drula E."/>
            <person name="Chaduli D."/>
            <person name="Cazenave R."/>
            <person name="Ahrendt S."/>
            <person name="Wang J."/>
            <person name="Lipzen A."/>
            <person name="Daum C."/>
            <person name="Barry K."/>
            <person name="Grigoriev I.V."/>
            <person name="Favel A."/>
            <person name="Rosso M.N."/>
            <person name="Martin F."/>
        </authorList>
    </citation>
    <scope>NUCLEOTIDE SEQUENCE [LARGE SCALE GENOMIC DNA]</scope>
    <source>
        <strain evidence="6 7">CIRM-BRFM 2984</strain>
    </source>
</reference>
<dbReference type="Pfam" id="PF13414">
    <property type="entry name" value="TPR_11"/>
    <property type="match status" value="1"/>
</dbReference>
<dbReference type="GO" id="GO:0017053">
    <property type="term" value="C:transcription repressor complex"/>
    <property type="evidence" value="ECO:0007669"/>
    <property type="project" value="TreeGrafter"/>
</dbReference>
<evidence type="ECO:0000313" key="7">
    <source>
        <dbReference type="Proteomes" id="UP001362999"/>
    </source>
</evidence>
<evidence type="ECO:0000313" key="6">
    <source>
        <dbReference type="EMBL" id="KAK7012602.1"/>
    </source>
</evidence>
<dbReference type="InterPro" id="IPR013105">
    <property type="entry name" value="TPR_2"/>
</dbReference>
<organism evidence="6 7">
    <name type="scientific">Favolaschia claudopus</name>
    <dbReference type="NCBI Taxonomy" id="2862362"/>
    <lineage>
        <taxon>Eukaryota</taxon>
        <taxon>Fungi</taxon>
        <taxon>Dikarya</taxon>
        <taxon>Basidiomycota</taxon>
        <taxon>Agaricomycotina</taxon>
        <taxon>Agaricomycetes</taxon>
        <taxon>Agaricomycetidae</taxon>
        <taxon>Agaricales</taxon>
        <taxon>Marasmiineae</taxon>
        <taxon>Mycenaceae</taxon>
        <taxon>Favolaschia</taxon>
    </lineage>
</organism>
<dbReference type="InterPro" id="IPR019734">
    <property type="entry name" value="TPR_rpt"/>
</dbReference>
<dbReference type="Gene3D" id="1.25.40.10">
    <property type="entry name" value="Tetratricopeptide repeat domain"/>
    <property type="match status" value="1"/>
</dbReference>
<sequence length="195" mass="22187">MLLPPIRSNPILKQLVSWLKHQDMRRFQNRNAAIQYLVSTLEAEPFDAQSWYLLGCAYMAGQKYDQAYGAYEKAISCDNQNSTFWCSMGILYHETNQYRDALDAYTRAMRINPYAPEVWFNLGILYESCNDQMLDAIGAYERGVELDPVHTVFSHRLAVLRDAKAAGENEAASTPPNHLYVHPTSYASTGIPHQS</sequence>
<keyword evidence="3 5" id="KW-0802">TPR repeat</keyword>
<gene>
    <name evidence="6" type="ORF">R3P38DRAFT_3323820</name>
</gene>
<dbReference type="GO" id="GO:0005634">
    <property type="term" value="C:nucleus"/>
    <property type="evidence" value="ECO:0007669"/>
    <property type="project" value="UniProtKB-SubCell"/>
</dbReference>
<dbReference type="GO" id="GO:0000978">
    <property type="term" value="F:RNA polymerase II cis-regulatory region sequence-specific DNA binding"/>
    <property type="evidence" value="ECO:0007669"/>
    <property type="project" value="TreeGrafter"/>
</dbReference>
<evidence type="ECO:0000256" key="4">
    <source>
        <dbReference type="ARBA" id="ARBA00023242"/>
    </source>
</evidence>
<dbReference type="AlphaFoldDB" id="A0AAW0AHU2"/>
<keyword evidence="4" id="KW-0539">Nucleus</keyword>
<dbReference type="PANTHER" id="PTHR14017:SF1">
    <property type="entry name" value="LD02225P"/>
    <property type="match status" value="1"/>
</dbReference>
<keyword evidence="7" id="KW-1185">Reference proteome</keyword>
<accession>A0AAW0AHU2</accession>
<evidence type="ECO:0000256" key="1">
    <source>
        <dbReference type="ARBA" id="ARBA00004123"/>
    </source>
</evidence>
<evidence type="ECO:0000256" key="2">
    <source>
        <dbReference type="ARBA" id="ARBA00022737"/>
    </source>
</evidence>
<keyword evidence="2" id="KW-0677">Repeat</keyword>
<dbReference type="PROSITE" id="PS50005">
    <property type="entry name" value="TPR"/>
    <property type="match status" value="2"/>
</dbReference>
<dbReference type="EMBL" id="JAWWNJ010000064">
    <property type="protein sequence ID" value="KAK7012602.1"/>
    <property type="molecule type" value="Genomic_DNA"/>
</dbReference>